<dbReference type="GO" id="GO:0030621">
    <property type="term" value="F:U4 snRNA binding"/>
    <property type="evidence" value="ECO:0007669"/>
    <property type="project" value="TreeGrafter"/>
</dbReference>
<dbReference type="PROSITE" id="PS00678">
    <property type="entry name" value="WD_REPEATS_1"/>
    <property type="match status" value="2"/>
</dbReference>
<dbReference type="PROSITE" id="PS50082">
    <property type="entry name" value="WD_REPEATS_2"/>
    <property type="match status" value="6"/>
</dbReference>
<dbReference type="CDD" id="cd00200">
    <property type="entry name" value="WD40"/>
    <property type="match status" value="1"/>
</dbReference>
<dbReference type="GO" id="GO:0046540">
    <property type="term" value="C:U4/U6 x U5 tri-snRNP complex"/>
    <property type="evidence" value="ECO:0007669"/>
    <property type="project" value="TreeGrafter"/>
</dbReference>
<sequence length="475" mass="52012">MRANKIFLRYYPPGLALNYRAADNTDRLRHFDLLDLDVKTNVDALADSILLHELQTHDSISTSSASSSNLNSNVLDKPVIGGEVGLSATVTASSSQDTFSALKQAINKLQRKLLEPVKKKFYLHKRHVSHILPLTNVCFDRGGERCLTGSYDRTCHVINTNTAEVEHVLTGHDNVVFSVGFNTPRWSVSYGFWNNAILFSTFYSDKVVTGSFDATAKVWSAASGQCLCTLYGHNAELVAAEFHPLHTYGLATASLDGTARVYDVETAQELQQLSHHSAEVIAAHYNRDGQLLLTGSFDRTAAIWDTRSNSCSHQLRSHSAQLSNCVWNFSGSLIATGSLDNTACIWDVRRLDQPLHLISTHSDEVLDVSFDAAGKLLATCSSDCTARVWQVSGAMEELSVMAGHCDEVSKVCFSPSGCMLLTASADNTARLWLTESGMCSQVLAGHEAEVFSCAYSYAGDTIITASKDNTCKFWR</sequence>
<dbReference type="PANTHER" id="PTHR19846:SF0">
    <property type="entry name" value="PRE-MRNA PROCESSING FACTOR 4"/>
    <property type="match status" value="1"/>
</dbReference>
<organism evidence="4 5">
    <name type="scientific">Drosophila lebanonensis</name>
    <name type="common">Fruit fly</name>
    <name type="synonym">Scaptodrosophila lebanonensis</name>
    <dbReference type="NCBI Taxonomy" id="7225"/>
    <lineage>
        <taxon>Eukaryota</taxon>
        <taxon>Metazoa</taxon>
        <taxon>Ecdysozoa</taxon>
        <taxon>Arthropoda</taxon>
        <taxon>Hexapoda</taxon>
        <taxon>Insecta</taxon>
        <taxon>Pterygota</taxon>
        <taxon>Neoptera</taxon>
        <taxon>Endopterygota</taxon>
        <taxon>Diptera</taxon>
        <taxon>Brachycera</taxon>
        <taxon>Muscomorpha</taxon>
        <taxon>Ephydroidea</taxon>
        <taxon>Drosophilidae</taxon>
        <taxon>Scaptodrosophila</taxon>
    </lineage>
</organism>
<dbReference type="SMART" id="SM00320">
    <property type="entry name" value="WD40"/>
    <property type="match status" value="8"/>
</dbReference>
<gene>
    <name evidence="5" type="primary">LOC115621046</name>
</gene>
<feature type="repeat" description="WD" evidence="3">
    <location>
        <begin position="230"/>
        <end position="272"/>
    </location>
</feature>
<name>A0A6J2T5M7_DROLE</name>
<dbReference type="GO" id="GO:0000398">
    <property type="term" value="P:mRNA splicing, via spliceosome"/>
    <property type="evidence" value="ECO:0007669"/>
    <property type="project" value="TreeGrafter"/>
</dbReference>
<dbReference type="PROSITE" id="PS50294">
    <property type="entry name" value="WD_REPEATS_REGION"/>
    <property type="match status" value="5"/>
</dbReference>
<dbReference type="SUPFAM" id="SSF50978">
    <property type="entry name" value="WD40 repeat-like"/>
    <property type="match status" value="1"/>
</dbReference>
<dbReference type="AlphaFoldDB" id="A0A6J2T5M7"/>
<dbReference type="InterPro" id="IPR015943">
    <property type="entry name" value="WD40/YVTN_repeat-like_dom_sf"/>
</dbReference>
<dbReference type="InterPro" id="IPR001680">
    <property type="entry name" value="WD40_rpt"/>
</dbReference>
<feature type="repeat" description="WD" evidence="3">
    <location>
        <begin position="443"/>
        <end position="475"/>
    </location>
</feature>
<evidence type="ECO:0000313" key="4">
    <source>
        <dbReference type="Proteomes" id="UP000504634"/>
    </source>
</evidence>
<dbReference type="Proteomes" id="UP000504634">
    <property type="component" value="Unplaced"/>
</dbReference>
<evidence type="ECO:0000256" key="2">
    <source>
        <dbReference type="ARBA" id="ARBA00022737"/>
    </source>
</evidence>
<dbReference type="InterPro" id="IPR019775">
    <property type="entry name" value="WD40_repeat_CS"/>
</dbReference>
<dbReference type="PRINTS" id="PR00320">
    <property type="entry name" value="GPROTEINBRPT"/>
</dbReference>
<keyword evidence="4" id="KW-1185">Reference proteome</keyword>
<keyword evidence="2" id="KW-0677">Repeat</keyword>
<proteinExistence type="predicted"/>
<reference evidence="5" key="1">
    <citation type="submission" date="2025-08" db="UniProtKB">
        <authorList>
            <consortium name="RefSeq"/>
        </authorList>
    </citation>
    <scope>IDENTIFICATION</scope>
    <source>
        <strain evidence="5">11010-0011.00</strain>
        <tissue evidence="5">Whole body</tissue>
    </source>
</reference>
<dbReference type="InterPro" id="IPR036322">
    <property type="entry name" value="WD40_repeat_dom_sf"/>
</dbReference>
<dbReference type="InterPro" id="IPR020472">
    <property type="entry name" value="WD40_PAC1"/>
</dbReference>
<feature type="repeat" description="WD" evidence="3">
    <location>
        <begin position="401"/>
        <end position="442"/>
    </location>
</feature>
<feature type="repeat" description="WD" evidence="3">
    <location>
        <begin position="358"/>
        <end position="399"/>
    </location>
</feature>
<dbReference type="PANTHER" id="PTHR19846">
    <property type="entry name" value="WD40 REPEAT PROTEIN"/>
    <property type="match status" value="1"/>
</dbReference>
<dbReference type="Gene3D" id="2.130.10.10">
    <property type="entry name" value="YVTN repeat-like/Quinoprotein amine dehydrogenase"/>
    <property type="match status" value="3"/>
</dbReference>
<keyword evidence="1 3" id="KW-0853">WD repeat</keyword>
<feature type="repeat" description="WD" evidence="3">
    <location>
        <begin position="315"/>
        <end position="349"/>
    </location>
</feature>
<dbReference type="OrthoDB" id="674604at2759"/>
<dbReference type="GeneID" id="115621046"/>
<dbReference type="Pfam" id="PF00400">
    <property type="entry name" value="WD40"/>
    <property type="match status" value="7"/>
</dbReference>
<dbReference type="RefSeq" id="XP_030370428.1">
    <property type="nucleotide sequence ID" value="XM_030514568.1"/>
</dbReference>
<evidence type="ECO:0000313" key="5">
    <source>
        <dbReference type="RefSeq" id="XP_030370428.1"/>
    </source>
</evidence>
<accession>A0A6J2T5M7</accession>
<evidence type="ECO:0000256" key="3">
    <source>
        <dbReference type="PROSITE-ProRule" id="PRU00221"/>
    </source>
</evidence>
<evidence type="ECO:0000256" key="1">
    <source>
        <dbReference type="ARBA" id="ARBA00022574"/>
    </source>
</evidence>
<dbReference type="GO" id="GO:0017070">
    <property type="term" value="F:U6 snRNA binding"/>
    <property type="evidence" value="ECO:0007669"/>
    <property type="project" value="TreeGrafter"/>
</dbReference>
<feature type="repeat" description="WD" evidence="3">
    <location>
        <begin position="273"/>
        <end position="314"/>
    </location>
</feature>
<protein>
    <submittedName>
        <fullName evidence="5">LOW QUALITY PROTEIN: dynein assembly factor with WDR repeat domains 1</fullName>
    </submittedName>
</protein>